<feature type="disulfide bond" evidence="5">
    <location>
        <begin position="109"/>
        <end position="119"/>
    </location>
</feature>
<dbReference type="GO" id="GO:0007219">
    <property type="term" value="P:Notch signaling pathway"/>
    <property type="evidence" value="ECO:0007669"/>
    <property type="project" value="TreeGrafter"/>
</dbReference>
<dbReference type="RefSeq" id="XP_019631386.1">
    <property type="nucleotide sequence ID" value="XM_019775827.1"/>
</dbReference>
<keyword evidence="8" id="KW-1185">Reference proteome</keyword>
<dbReference type="GeneID" id="109475227"/>
<dbReference type="FunFam" id="2.10.25.10:FF:000279">
    <property type="entry name" value="Neurogenic locus notch 1"/>
    <property type="match status" value="1"/>
</dbReference>
<evidence type="ECO:0000256" key="3">
    <source>
        <dbReference type="ARBA" id="ARBA00023157"/>
    </source>
</evidence>
<dbReference type="PROSITE" id="PS50026">
    <property type="entry name" value="EGF_3"/>
    <property type="match status" value="2"/>
</dbReference>
<reference evidence="9" key="1">
    <citation type="submission" date="2025-08" db="UniProtKB">
        <authorList>
            <consortium name="RefSeq"/>
        </authorList>
    </citation>
    <scope>IDENTIFICATION</scope>
    <source>
        <tissue evidence="9">Gonad</tissue>
    </source>
</reference>
<protein>
    <submittedName>
        <fullName evidence="9">Neurogenic locus notch homolog protein 2-like</fullName>
    </submittedName>
</protein>
<dbReference type="InterPro" id="IPR009030">
    <property type="entry name" value="Growth_fac_rcpt_cys_sf"/>
</dbReference>
<dbReference type="PROSITE" id="PS01186">
    <property type="entry name" value="EGF_2"/>
    <property type="match status" value="2"/>
</dbReference>
<organism evidence="8 9">
    <name type="scientific">Branchiostoma belcheri</name>
    <name type="common">Amphioxus</name>
    <dbReference type="NCBI Taxonomy" id="7741"/>
    <lineage>
        <taxon>Eukaryota</taxon>
        <taxon>Metazoa</taxon>
        <taxon>Chordata</taxon>
        <taxon>Cephalochordata</taxon>
        <taxon>Leptocardii</taxon>
        <taxon>Amphioxiformes</taxon>
        <taxon>Branchiostomatidae</taxon>
        <taxon>Branchiostoma</taxon>
    </lineage>
</organism>
<dbReference type="InterPro" id="IPR000742">
    <property type="entry name" value="EGF"/>
</dbReference>
<dbReference type="PANTHER" id="PTHR12916">
    <property type="entry name" value="CYTOCHROME C OXIDASE POLYPEPTIDE VIC-2"/>
    <property type="match status" value="1"/>
</dbReference>
<dbReference type="SMART" id="SM00181">
    <property type="entry name" value="EGF"/>
    <property type="match status" value="2"/>
</dbReference>
<feature type="domain" description="EGF-like" evidence="7">
    <location>
        <begin position="105"/>
        <end position="140"/>
    </location>
</feature>
<proteinExistence type="predicted"/>
<evidence type="ECO:0000256" key="2">
    <source>
        <dbReference type="ARBA" id="ARBA00022737"/>
    </source>
</evidence>
<feature type="domain" description="EGF-like" evidence="7">
    <location>
        <begin position="68"/>
        <end position="103"/>
    </location>
</feature>
<evidence type="ECO:0000256" key="1">
    <source>
        <dbReference type="ARBA" id="ARBA00022536"/>
    </source>
</evidence>
<dbReference type="SUPFAM" id="SSF57184">
    <property type="entry name" value="Growth factor receptor domain"/>
    <property type="match status" value="1"/>
</dbReference>
<feature type="compositionally biased region" description="Polar residues" evidence="6">
    <location>
        <begin position="24"/>
        <end position="43"/>
    </location>
</feature>
<evidence type="ECO:0000313" key="9">
    <source>
        <dbReference type="RefSeq" id="XP_019631386.1"/>
    </source>
</evidence>
<sequence length="171" mass="19114">MAWGMPTDSSDSGFTSFYKDDSSVLDNTTPSPSTSAVKTSDSPSMPAFYEGRTSTVTLHPHIEEATTDIKDCTKKGCKHGYCVNQDDGYKCTCPPGWTGHDCKQDIDECTENSCGHGSCENEDGGYKCTCSHGWTGQNCQRSKRKEKETEKKEKKREMMKARKRARKKRKN</sequence>
<feature type="region of interest" description="Disordered" evidence="6">
    <location>
        <begin position="135"/>
        <end position="171"/>
    </location>
</feature>
<evidence type="ECO:0000256" key="5">
    <source>
        <dbReference type="PROSITE-ProRule" id="PRU00076"/>
    </source>
</evidence>
<accession>A0A6P4ZP04</accession>
<keyword evidence="2" id="KW-0677">Repeat</keyword>
<dbReference type="InterPro" id="IPR013032">
    <property type="entry name" value="EGF-like_CS"/>
</dbReference>
<keyword evidence="1 5" id="KW-0245">EGF-like domain</keyword>
<dbReference type="Pfam" id="PF07645">
    <property type="entry name" value="EGF_CA"/>
    <property type="match status" value="1"/>
</dbReference>
<dbReference type="PROSITE" id="PS01187">
    <property type="entry name" value="EGF_CA"/>
    <property type="match status" value="1"/>
</dbReference>
<keyword evidence="3 5" id="KW-1015">Disulfide bond</keyword>
<dbReference type="CDD" id="cd00054">
    <property type="entry name" value="EGF_CA"/>
    <property type="match status" value="2"/>
</dbReference>
<feature type="region of interest" description="Disordered" evidence="6">
    <location>
        <begin position="1"/>
        <end position="48"/>
    </location>
</feature>
<dbReference type="GO" id="GO:0005509">
    <property type="term" value="F:calcium ion binding"/>
    <property type="evidence" value="ECO:0007669"/>
    <property type="project" value="InterPro"/>
</dbReference>
<feature type="disulfide bond" evidence="5">
    <location>
        <begin position="72"/>
        <end position="82"/>
    </location>
</feature>
<dbReference type="InterPro" id="IPR018097">
    <property type="entry name" value="EGF_Ca-bd_CS"/>
</dbReference>
<dbReference type="InterPro" id="IPR001881">
    <property type="entry name" value="EGF-like_Ca-bd_dom"/>
</dbReference>
<dbReference type="OrthoDB" id="18487at2759"/>
<dbReference type="AlphaFoldDB" id="A0A6P4ZP04"/>
<feature type="disulfide bond" evidence="5">
    <location>
        <begin position="130"/>
        <end position="139"/>
    </location>
</feature>
<dbReference type="InterPro" id="IPR000152">
    <property type="entry name" value="EGF-type_Asp/Asn_hydroxyl_site"/>
</dbReference>
<dbReference type="KEGG" id="bbel:109475227"/>
<feature type="compositionally biased region" description="Basic and acidic residues" evidence="6">
    <location>
        <begin position="145"/>
        <end position="160"/>
    </location>
</feature>
<dbReference type="Proteomes" id="UP000515135">
    <property type="component" value="Unplaced"/>
</dbReference>
<evidence type="ECO:0000313" key="8">
    <source>
        <dbReference type="Proteomes" id="UP000515135"/>
    </source>
</evidence>
<dbReference type="InterPro" id="IPR049883">
    <property type="entry name" value="NOTCH1_EGF-like"/>
</dbReference>
<dbReference type="Gene3D" id="2.10.25.10">
    <property type="entry name" value="Laminin"/>
    <property type="match status" value="2"/>
</dbReference>
<dbReference type="Pfam" id="PF12661">
    <property type="entry name" value="hEGF"/>
    <property type="match status" value="1"/>
</dbReference>
<evidence type="ECO:0000256" key="4">
    <source>
        <dbReference type="ARBA" id="ARBA00023180"/>
    </source>
</evidence>
<dbReference type="PROSITE" id="PS00010">
    <property type="entry name" value="ASX_HYDROXYL"/>
    <property type="match status" value="2"/>
</dbReference>
<dbReference type="GO" id="GO:0005112">
    <property type="term" value="F:Notch binding"/>
    <property type="evidence" value="ECO:0007669"/>
    <property type="project" value="TreeGrafter"/>
</dbReference>
<evidence type="ECO:0000259" key="7">
    <source>
        <dbReference type="PROSITE" id="PS50026"/>
    </source>
</evidence>
<comment type="caution">
    <text evidence="5">Lacks conserved residue(s) required for the propagation of feature annotation.</text>
</comment>
<keyword evidence="4" id="KW-0325">Glycoprotein</keyword>
<gene>
    <name evidence="9" type="primary">LOC109475227</name>
</gene>
<dbReference type="PANTHER" id="PTHR12916:SF13">
    <property type="entry name" value="SUSHI, VON WILLEBRAND FACTOR TYPE A, EGF AND PENTRAXIN DOMAIN-CONTAINING PROTEIN 1-LIKE"/>
    <property type="match status" value="1"/>
</dbReference>
<feature type="disulfide bond" evidence="5">
    <location>
        <begin position="93"/>
        <end position="102"/>
    </location>
</feature>
<evidence type="ECO:0000256" key="6">
    <source>
        <dbReference type="SAM" id="MobiDB-lite"/>
    </source>
</evidence>
<dbReference type="SMART" id="SM00179">
    <property type="entry name" value="EGF_CA"/>
    <property type="match status" value="2"/>
</dbReference>
<name>A0A6P4ZP04_BRABE</name>
<dbReference type="PROSITE" id="PS00022">
    <property type="entry name" value="EGF_1"/>
    <property type="match status" value="2"/>
</dbReference>
<feature type="compositionally biased region" description="Basic residues" evidence="6">
    <location>
        <begin position="161"/>
        <end position="171"/>
    </location>
</feature>